<feature type="domain" description="CHK kinase-like" evidence="1">
    <location>
        <begin position="118"/>
        <end position="311"/>
    </location>
</feature>
<dbReference type="Pfam" id="PF02958">
    <property type="entry name" value="EcKL"/>
    <property type="match status" value="2"/>
</dbReference>
<protein>
    <submittedName>
        <fullName evidence="2">GD21201</fullName>
    </submittedName>
</protein>
<reference evidence="2 3" key="1">
    <citation type="journal article" date="2007" name="Nature">
        <title>Evolution of genes and genomes on the Drosophila phylogeny.</title>
        <authorList>
            <consortium name="Drosophila 12 Genomes Consortium"/>
            <person name="Clark A.G."/>
            <person name="Eisen M.B."/>
            <person name="Smith D.R."/>
            <person name="Bergman C.M."/>
            <person name="Oliver B."/>
            <person name="Markow T.A."/>
            <person name="Kaufman T.C."/>
            <person name="Kellis M."/>
            <person name="Gelbart W."/>
            <person name="Iyer V.N."/>
            <person name="Pollard D.A."/>
            <person name="Sackton T.B."/>
            <person name="Larracuente A.M."/>
            <person name="Singh N.D."/>
            <person name="Abad J.P."/>
            <person name="Abt D.N."/>
            <person name="Adryan B."/>
            <person name="Aguade M."/>
            <person name="Akashi H."/>
            <person name="Anderson W.W."/>
            <person name="Aquadro C.F."/>
            <person name="Ardell D.H."/>
            <person name="Arguello R."/>
            <person name="Artieri C.G."/>
            <person name="Barbash D.A."/>
            <person name="Barker D."/>
            <person name="Barsanti P."/>
            <person name="Batterham P."/>
            <person name="Batzoglou S."/>
            <person name="Begun D."/>
            <person name="Bhutkar A."/>
            <person name="Blanco E."/>
            <person name="Bosak S.A."/>
            <person name="Bradley R.K."/>
            <person name="Brand A.D."/>
            <person name="Brent M.R."/>
            <person name="Brooks A.N."/>
            <person name="Brown R.H."/>
            <person name="Butlin R.K."/>
            <person name="Caggese C."/>
            <person name="Calvi B.R."/>
            <person name="Bernardo de Carvalho A."/>
            <person name="Caspi A."/>
            <person name="Castrezana S."/>
            <person name="Celniker S.E."/>
            <person name="Chang J.L."/>
            <person name="Chapple C."/>
            <person name="Chatterji S."/>
            <person name="Chinwalla A."/>
            <person name="Civetta A."/>
            <person name="Clifton S.W."/>
            <person name="Comeron J.M."/>
            <person name="Costello J.C."/>
            <person name="Coyne J.A."/>
            <person name="Daub J."/>
            <person name="David R.G."/>
            <person name="Delcher A.L."/>
            <person name="Delehaunty K."/>
            <person name="Do C.B."/>
            <person name="Ebling H."/>
            <person name="Edwards K."/>
            <person name="Eickbush T."/>
            <person name="Evans J.D."/>
            <person name="Filipski A."/>
            <person name="Findeiss S."/>
            <person name="Freyhult E."/>
            <person name="Fulton L."/>
            <person name="Fulton R."/>
            <person name="Garcia A.C."/>
            <person name="Gardiner A."/>
            <person name="Garfield D.A."/>
            <person name="Garvin B.E."/>
            <person name="Gibson G."/>
            <person name="Gilbert D."/>
            <person name="Gnerre S."/>
            <person name="Godfrey J."/>
            <person name="Good R."/>
            <person name="Gotea V."/>
            <person name="Gravely B."/>
            <person name="Greenberg A.J."/>
            <person name="Griffiths-Jones S."/>
            <person name="Gross S."/>
            <person name="Guigo R."/>
            <person name="Gustafson E.A."/>
            <person name="Haerty W."/>
            <person name="Hahn M.W."/>
            <person name="Halligan D.L."/>
            <person name="Halpern A.L."/>
            <person name="Halter G.M."/>
            <person name="Han M.V."/>
            <person name="Heger A."/>
            <person name="Hillier L."/>
            <person name="Hinrichs A.S."/>
            <person name="Holmes I."/>
            <person name="Hoskins R.A."/>
            <person name="Hubisz M.J."/>
            <person name="Hultmark D."/>
            <person name="Huntley M.A."/>
            <person name="Jaffe D.B."/>
            <person name="Jagadeeshan S."/>
            <person name="Jeck W.R."/>
            <person name="Johnson J."/>
            <person name="Jones C.D."/>
            <person name="Jordan W.C."/>
            <person name="Karpen G.H."/>
            <person name="Kataoka E."/>
            <person name="Keightley P.D."/>
            <person name="Kheradpour P."/>
            <person name="Kirkness E.F."/>
            <person name="Koerich L.B."/>
            <person name="Kristiansen K."/>
            <person name="Kudrna D."/>
            <person name="Kulathinal R.J."/>
            <person name="Kumar S."/>
            <person name="Kwok R."/>
            <person name="Lander E."/>
            <person name="Langley C.H."/>
            <person name="Lapoint R."/>
            <person name="Lazzaro B.P."/>
            <person name="Lee S.J."/>
            <person name="Levesque L."/>
            <person name="Li R."/>
            <person name="Lin C.F."/>
            <person name="Lin M.F."/>
            <person name="Lindblad-Toh K."/>
            <person name="Llopart A."/>
            <person name="Long M."/>
            <person name="Low L."/>
            <person name="Lozovsky E."/>
            <person name="Lu J."/>
            <person name="Luo M."/>
            <person name="Machado C.A."/>
            <person name="Makalowski W."/>
            <person name="Marzo M."/>
            <person name="Matsuda M."/>
            <person name="Matzkin L."/>
            <person name="McAllister B."/>
            <person name="McBride C.S."/>
            <person name="McKernan B."/>
            <person name="McKernan K."/>
            <person name="Mendez-Lago M."/>
            <person name="Minx P."/>
            <person name="Mollenhauer M.U."/>
            <person name="Montooth K."/>
            <person name="Mount S.M."/>
            <person name="Mu X."/>
            <person name="Myers E."/>
            <person name="Negre B."/>
            <person name="Newfeld S."/>
            <person name="Nielsen R."/>
            <person name="Noor M.A."/>
            <person name="O'Grady P."/>
            <person name="Pachter L."/>
            <person name="Papaceit M."/>
            <person name="Parisi M.J."/>
            <person name="Parisi M."/>
            <person name="Parts L."/>
            <person name="Pedersen J.S."/>
            <person name="Pesole G."/>
            <person name="Phillippy A.M."/>
            <person name="Ponting C.P."/>
            <person name="Pop M."/>
            <person name="Porcelli D."/>
            <person name="Powell J.R."/>
            <person name="Prohaska S."/>
            <person name="Pruitt K."/>
            <person name="Puig M."/>
            <person name="Quesneville H."/>
            <person name="Ram K.R."/>
            <person name="Rand D."/>
            <person name="Rasmussen M.D."/>
            <person name="Reed L.K."/>
            <person name="Reenan R."/>
            <person name="Reily A."/>
            <person name="Remington K.A."/>
            <person name="Rieger T.T."/>
            <person name="Ritchie M.G."/>
            <person name="Robin C."/>
            <person name="Rogers Y.H."/>
            <person name="Rohde C."/>
            <person name="Rozas J."/>
            <person name="Rubenfield M.J."/>
            <person name="Ruiz A."/>
            <person name="Russo S."/>
            <person name="Salzberg S.L."/>
            <person name="Sanchez-Gracia A."/>
            <person name="Saranga D.J."/>
            <person name="Sato H."/>
            <person name="Schaeffer S.W."/>
            <person name="Schatz M.C."/>
            <person name="Schlenke T."/>
            <person name="Schwartz R."/>
            <person name="Segarra C."/>
            <person name="Singh R.S."/>
            <person name="Sirot L."/>
            <person name="Sirota M."/>
            <person name="Sisneros N.B."/>
            <person name="Smith C.D."/>
            <person name="Smith T.F."/>
            <person name="Spieth J."/>
            <person name="Stage D.E."/>
            <person name="Stark A."/>
            <person name="Stephan W."/>
            <person name="Strausberg R.L."/>
            <person name="Strempel S."/>
            <person name="Sturgill D."/>
            <person name="Sutton G."/>
            <person name="Sutton G.G."/>
            <person name="Tao W."/>
            <person name="Teichmann S."/>
            <person name="Tobari Y.N."/>
            <person name="Tomimura Y."/>
            <person name="Tsolas J.M."/>
            <person name="Valente V.L."/>
            <person name="Venter E."/>
            <person name="Venter J.C."/>
            <person name="Vicario S."/>
            <person name="Vieira F.G."/>
            <person name="Vilella A.J."/>
            <person name="Villasante A."/>
            <person name="Walenz B."/>
            <person name="Wang J."/>
            <person name="Wasserman M."/>
            <person name="Watts T."/>
            <person name="Wilson D."/>
            <person name="Wilson R.K."/>
            <person name="Wing R.A."/>
            <person name="Wolfner M.F."/>
            <person name="Wong A."/>
            <person name="Wong G.K."/>
            <person name="Wu C.I."/>
            <person name="Wu G."/>
            <person name="Yamamoto D."/>
            <person name="Yang H.P."/>
            <person name="Yang S.P."/>
            <person name="Yorke J.A."/>
            <person name="Yoshida K."/>
            <person name="Zdobnov E."/>
            <person name="Zhang P."/>
            <person name="Zhang Y."/>
            <person name="Zimin A.V."/>
            <person name="Baldwin J."/>
            <person name="Abdouelleil A."/>
            <person name="Abdulkadir J."/>
            <person name="Abebe A."/>
            <person name="Abera B."/>
            <person name="Abreu J."/>
            <person name="Acer S.C."/>
            <person name="Aftuck L."/>
            <person name="Alexander A."/>
            <person name="An P."/>
            <person name="Anderson E."/>
            <person name="Anderson S."/>
            <person name="Arachi H."/>
            <person name="Azer M."/>
            <person name="Bachantsang P."/>
            <person name="Barry A."/>
            <person name="Bayul T."/>
            <person name="Berlin A."/>
            <person name="Bessette D."/>
            <person name="Bloom T."/>
            <person name="Blye J."/>
            <person name="Boguslavskiy L."/>
            <person name="Bonnet C."/>
            <person name="Boukhgalter B."/>
            <person name="Bourzgui I."/>
            <person name="Brown A."/>
            <person name="Cahill P."/>
            <person name="Channer S."/>
            <person name="Cheshatsang Y."/>
            <person name="Chuda L."/>
            <person name="Citroen M."/>
            <person name="Collymore A."/>
            <person name="Cooke P."/>
            <person name="Costello M."/>
            <person name="D'Aco K."/>
            <person name="Daza R."/>
            <person name="De Haan G."/>
            <person name="DeGray S."/>
            <person name="DeMaso C."/>
            <person name="Dhargay N."/>
            <person name="Dooley K."/>
            <person name="Dooley E."/>
            <person name="Doricent M."/>
            <person name="Dorje P."/>
            <person name="Dorjee K."/>
            <person name="Dupes A."/>
            <person name="Elong R."/>
            <person name="Falk J."/>
            <person name="Farina A."/>
            <person name="Faro S."/>
            <person name="Ferguson D."/>
            <person name="Fisher S."/>
            <person name="Foley C.D."/>
            <person name="Franke A."/>
            <person name="Friedrich D."/>
            <person name="Gadbois L."/>
            <person name="Gearin G."/>
            <person name="Gearin C.R."/>
            <person name="Giannoukos G."/>
            <person name="Goode T."/>
            <person name="Graham J."/>
            <person name="Grandbois E."/>
            <person name="Grewal S."/>
            <person name="Gyaltsen K."/>
            <person name="Hafez N."/>
            <person name="Hagos B."/>
            <person name="Hall J."/>
            <person name="Henson C."/>
            <person name="Hollinger A."/>
            <person name="Honan T."/>
            <person name="Huard M.D."/>
            <person name="Hughes L."/>
            <person name="Hurhula B."/>
            <person name="Husby M.E."/>
            <person name="Kamat A."/>
            <person name="Kanga B."/>
            <person name="Kashin S."/>
            <person name="Khazanovich D."/>
            <person name="Kisner P."/>
            <person name="Lance K."/>
            <person name="Lara M."/>
            <person name="Lee W."/>
            <person name="Lennon N."/>
            <person name="Letendre F."/>
            <person name="LeVine R."/>
            <person name="Lipovsky A."/>
            <person name="Liu X."/>
            <person name="Liu J."/>
            <person name="Liu S."/>
            <person name="Lokyitsang T."/>
            <person name="Lokyitsang Y."/>
            <person name="Lubonja R."/>
            <person name="Lui A."/>
            <person name="MacDonald P."/>
            <person name="Magnisalis V."/>
            <person name="Maru K."/>
            <person name="Matthews C."/>
            <person name="McCusker W."/>
            <person name="McDonough S."/>
            <person name="Mehta T."/>
            <person name="Meldrim J."/>
            <person name="Meneus L."/>
            <person name="Mihai O."/>
            <person name="Mihalev A."/>
            <person name="Mihova T."/>
            <person name="Mittelman R."/>
            <person name="Mlenga V."/>
            <person name="Montmayeur A."/>
            <person name="Mulrain L."/>
            <person name="Navidi A."/>
            <person name="Naylor J."/>
            <person name="Negash T."/>
            <person name="Nguyen T."/>
            <person name="Nguyen N."/>
            <person name="Nicol R."/>
            <person name="Norbu C."/>
            <person name="Norbu N."/>
            <person name="Novod N."/>
            <person name="O'Neill B."/>
            <person name="Osman S."/>
            <person name="Markiewicz E."/>
            <person name="Oyono O.L."/>
            <person name="Patti C."/>
            <person name="Phunkhang P."/>
            <person name="Pierre F."/>
            <person name="Priest M."/>
            <person name="Raghuraman S."/>
            <person name="Rege F."/>
            <person name="Reyes R."/>
            <person name="Rise C."/>
            <person name="Rogov P."/>
            <person name="Ross K."/>
            <person name="Ryan E."/>
            <person name="Settipalli S."/>
            <person name="Shea T."/>
            <person name="Sherpa N."/>
            <person name="Shi L."/>
            <person name="Shih D."/>
            <person name="Sparrow T."/>
            <person name="Spaulding J."/>
            <person name="Stalker J."/>
            <person name="Stange-Thomann N."/>
            <person name="Stavropoulos S."/>
            <person name="Stone C."/>
            <person name="Strader C."/>
            <person name="Tesfaye S."/>
            <person name="Thomson T."/>
            <person name="Thoulutsang Y."/>
            <person name="Thoulutsang D."/>
            <person name="Topham K."/>
            <person name="Topping I."/>
            <person name="Tsamla T."/>
            <person name="Vassiliev H."/>
            <person name="Vo A."/>
            <person name="Wangchuk T."/>
            <person name="Wangdi T."/>
            <person name="Weiand M."/>
            <person name="Wilkinson J."/>
            <person name="Wilson A."/>
            <person name="Yadav S."/>
            <person name="Young G."/>
            <person name="Yu Q."/>
            <person name="Zembek L."/>
            <person name="Zhong D."/>
            <person name="Zimmer A."/>
            <person name="Zwirko Z."/>
            <person name="Jaffe D.B."/>
            <person name="Alvarez P."/>
            <person name="Brockman W."/>
            <person name="Butler J."/>
            <person name="Chin C."/>
            <person name="Gnerre S."/>
            <person name="Grabherr M."/>
            <person name="Kleber M."/>
            <person name="Mauceli E."/>
            <person name="MacCallum I."/>
        </authorList>
    </citation>
    <scope>NUCLEOTIDE SEQUENCE [LARGE SCALE GENOMIC DNA]</scope>
    <source>
        <strain evidence="3">white501</strain>
    </source>
</reference>
<dbReference type="HOGENOM" id="CLU_010718_0_2_1"/>
<dbReference type="PANTHER" id="PTHR11012">
    <property type="entry name" value="PROTEIN KINASE-LIKE DOMAIN-CONTAINING"/>
    <property type="match status" value="1"/>
</dbReference>
<sequence>MTEKSTHKVHPAPVWLTSEYVQDKLRTYFKDSSLKLATLDTKPAVANGGNYGSVMTRINVEYTTKASKGKQSTTFLVKTTFADRDPAGDLSDMVRKELKDPRKLFAATMNVDRERDSIIFEDMSLDHYKVACRRKKLDLEHTHLVLEKLALFHAASSVLAERQPGIFEKNYDRGFFNKHTRAYAPIMTNLLEALSRSLATDKELGQRYKAKIDRLVERLMDYGERSTTSSPGDFLTLAHGDLWTTNFMFQYDAKEHPTNAIFIDFQFSVWNSPAIDLHYFFSTSLQDNLRLEHQTELVQFYYYRLTEALRKLKYAGRIPSLFDFQLQFRSRGFYAVFCSLIFEPVMQYEGKEDASIEQVLSSSESGMRFKNSVYESENIKKKLSVTLPFLDQFGLLDDM</sequence>
<dbReference type="PhylomeDB" id="B4QUS6"/>
<dbReference type="OrthoDB" id="411145at2759"/>
<organism evidence="2 3">
    <name type="scientific">Drosophila simulans</name>
    <name type="common">Fruit fly</name>
    <dbReference type="NCBI Taxonomy" id="7240"/>
    <lineage>
        <taxon>Eukaryota</taxon>
        <taxon>Metazoa</taxon>
        <taxon>Ecdysozoa</taxon>
        <taxon>Arthropoda</taxon>
        <taxon>Hexapoda</taxon>
        <taxon>Insecta</taxon>
        <taxon>Pterygota</taxon>
        <taxon>Neoptera</taxon>
        <taxon>Endopterygota</taxon>
        <taxon>Diptera</taxon>
        <taxon>Brachycera</taxon>
        <taxon>Muscomorpha</taxon>
        <taxon>Ephydroidea</taxon>
        <taxon>Drosophilidae</taxon>
        <taxon>Drosophila</taxon>
        <taxon>Sophophora</taxon>
    </lineage>
</organism>
<name>B4QUS6_DROSI</name>
<dbReference type="AlphaFoldDB" id="B4QUS6"/>
<dbReference type="SUPFAM" id="SSF56112">
    <property type="entry name" value="Protein kinase-like (PK-like)"/>
    <property type="match status" value="1"/>
</dbReference>
<dbReference type="Gene3D" id="3.90.1200.10">
    <property type="match status" value="1"/>
</dbReference>
<accession>B4QUS6</accession>
<dbReference type="EMBL" id="CM000364">
    <property type="protein sequence ID" value="EDX14392.1"/>
    <property type="molecule type" value="Genomic_DNA"/>
</dbReference>
<proteinExistence type="predicted"/>
<evidence type="ECO:0000259" key="1">
    <source>
        <dbReference type="SMART" id="SM00587"/>
    </source>
</evidence>
<dbReference type="InterPro" id="IPR004119">
    <property type="entry name" value="EcKL"/>
</dbReference>
<gene>
    <name evidence="2" type="primary">Dsim\GD21201</name>
    <name evidence="2" type="ORF">Dsim_GD21201</name>
</gene>
<keyword evidence="3" id="KW-1185">Reference proteome</keyword>
<dbReference type="SMART" id="SM00587">
    <property type="entry name" value="CHK"/>
    <property type="match status" value="1"/>
</dbReference>
<dbReference type="InterPro" id="IPR015897">
    <property type="entry name" value="CHK_kinase-like"/>
</dbReference>
<dbReference type="PANTHER" id="PTHR11012:SF13">
    <property type="entry name" value="CHK KINASE-LIKE DOMAIN-CONTAINING PROTEIN-RELATED"/>
    <property type="match status" value="1"/>
</dbReference>
<dbReference type="InterPro" id="IPR011009">
    <property type="entry name" value="Kinase-like_dom_sf"/>
</dbReference>
<dbReference type="Proteomes" id="UP000000304">
    <property type="component" value="Chromosome 3R"/>
</dbReference>
<evidence type="ECO:0000313" key="2">
    <source>
        <dbReference type="EMBL" id="EDX14392.1"/>
    </source>
</evidence>
<evidence type="ECO:0000313" key="3">
    <source>
        <dbReference type="Proteomes" id="UP000000304"/>
    </source>
</evidence>
<dbReference type="OMA" id="HIMEYSE"/>